<dbReference type="RefSeq" id="WP_036935694.1">
    <property type="nucleotide sequence ID" value="NZ_JQKC01000001.1"/>
</dbReference>
<dbReference type="EMBL" id="LGTC01000001">
    <property type="protein sequence ID" value="KNY29359.1"/>
    <property type="molecule type" value="Genomic_DNA"/>
</dbReference>
<name>A0A0L6JUG2_9FIRM</name>
<dbReference type="SUPFAM" id="SSF57802">
    <property type="entry name" value="Rubredoxin-like"/>
    <property type="match status" value="1"/>
</dbReference>
<dbReference type="InterPro" id="IPR009040">
    <property type="entry name" value="Ferritin-like_diiron"/>
</dbReference>
<dbReference type="PATRIC" id="fig|398512.5.peg.4855"/>
<reference evidence="9" key="1">
    <citation type="submission" date="2015-07" db="EMBL/GenBank/DDBJ databases">
        <title>Near-Complete Genome Sequence of the Cellulolytic Bacterium Bacteroides (Pseudobacteroides) cellulosolvens ATCC 35603.</title>
        <authorList>
            <person name="Dassa B."/>
            <person name="Utturkar S.M."/>
            <person name="Klingeman D.M."/>
            <person name="Hurt R.A."/>
            <person name="Keller M."/>
            <person name="Xu J."/>
            <person name="Reddy Y.H.K."/>
            <person name="Borovok I."/>
            <person name="Grinberg I.R."/>
            <person name="Lamed R."/>
            <person name="Zhivin O."/>
            <person name="Bayer E.A."/>
            <person name="Brown S.D."/>
        </authorList>
    </citation>
    <scope>NUCLEOTIDE SEQUENCE [LARGE SCALE GENOMIC DNA]</scope>
    <source>
        <strain evidence="9">DSM 2933</strain>
    </source>
</reference>
<evidence type="ECO:0000259" key="7">
    <source>
        <dbReference type="PROSITE" id="PS50905"/>
    </source>
</evidence>
<gene>
    <name evidence="8" type="ORF">Bccel_4633</name>
</gene>
<organism evidence="8 9">
    <name type="scientific">Pseudobacteroides cellulosolvens ATCC 35603 = DSM 2933</name>
    <dbReference type="NCBI Taxonomy" id="398512"/>
    <lineage>
        <taxon>Bacteria</taxon>
        <taxon>Bacillati</taxon>
        <taxon>Bacillota</taxon>
        <taxon>Clostridia</taxon>
        <taxon>Eubacteriales</taxon>
        <taxon>Oscillospiraceae</taxon>
        <taxon>Pseudobacteroides</taxon>
    </lineage>
</organism>
<dbReference type="Proteomes" id="UP000036923">
    <property type="component" value="Unassembled WGS sequence"/>
</dbReference>
<dbReference type="InterPro" id="IPR012347">
    <property type="entry name" value="Ferritin-like"/>
</dbReference>
<dbReference type="STRING" id="398512.Bccel_4633"/>
<evidence type="ECO:0000256" key="4">
    <source>
        <dbReference type="ARBA" id="ARBA00022982"/>
    </source>
</evidence>
<evidence type="ECO:0000256" key="1">
    <source>
        <dbReference type="ARBA" id="ARBA00001965"/>
    </source>
</evidence>
<accession>A0A0L6JUG2</accession>
<dbReference type="AlphaFoldDB" id="A0A0L6JUG2"/>
<keyword evidence="5" id="KW-0408">Iron</keyword>
<dbReference type="InterPro" id="IPR009078">
    <property type="entry name" value="Ferritin-like_SF"/>
</dbReference>
<feature type="domain" description="Rubredoxin-like" evidence="6">
    <location>
        <begin position="159"/>
        <end position="193"/>
    </location>
</feature>
<dbReference type="Gene3D" id="1.20.1260.10">
    <property type="match status" value="1"/>
</dbReference>
<protein>
    <submittedName>
        <fullName evidence="8">Rubrerythrin</fullName>
    </submittedName>
</protein>
<keyword evidence="9" id="KW-1185">Reference proteome</keyword>
<dbReference type="Pfam" id="PF21349">
    <property type="entry name" value="RUBY_RBDX"/>
    <property type="match status" value="1"/>
</dbReference>
<dbReference type="CDD" id="cd01041">
    <property type="entry name" value="Rubrerythrin"/>
    <property type="match status" value="1"/>
</dbReference>
<dbReference type="OrthoDB" id="9799749at2"/>
<dbReference type="InterPro" id="IPR048574">
    <property type="entry name" value="RUBY_RBDX"/>
</dbReference>
<dbReference type="Gene3D" id="2.20.28.10">
    <property type="match status" value="1"/>
</dbReference>
<evidence type="ECO:0000256" key="5">
    <source>
        <dbReference type="ARBA" id="ARBA00023004"/>
    </source>
</evidence>
<evidence type="ECO:0000313" key="8">
    <source>
        <dbReference type="EMBL" id="KNY29359.1"/>
    </source>
</evidence>
<dbReference type="Pfam" id="PF02915">
    <property type="entry name" value="Rubrerythrin"/>
    <property type="match status" value="1"/>
</dbReference>
<keyword evidence="3" id="KW-0479">Metal-binding</keyword>
<feature type="domain" description="Ferritin-like diiron" evidence="7">
    <location>
        <begin position="3"/>
        <end position="152"/>
    </location>
</feature>
<keyword evidence="4" id="KW-0249">Electron transport</keyword>
<comment type="caution">
    <text evidence="8">The sequence shown here is derived from an EMBL/GenBank/DDBJ whole genome shotgun (WGS) entry which is preliminary data.</text>
</comment>
<dbReference type="SUPFAM" id="SSF47240">
    <property type="entry name" value="Ferritin-like"/>
    <property type="match status" value="1"/>
</dbReference>
<keyword evidence="2" id="KW-0813">Transport</keyword>
<evidence type="ECO:0000256" key="3">
    <source>
        <dbReference type="ARBA" id="ARBA00022723"/>
    </source>
</evidence>
<dbReference type="InterPro" id="IPR024934">
    <property type="entry name" value="Rubredoxin-like_dom"/>
</dbReference>
<dbReference type="PROSITE" id="PS50903">
    <property type="entry name" value="RUBREDOXIN_LIKE"/>
    <property type="match status" value="1"/>
</dbReference>
<dbReference type="eggNOG" id="COG1592">
    <property type="taxonomic scope" value="Bacteria"/>
</dbReference>
<dbReference type="GO" id="GO:0016491">
    <property type="term" value="F:oxidoreductase activity"/>
    <property type="evidence" value="ECO:0007669"/>
    <property type="project" value="InterPro"/>
</dbReference>
<proteinExistence type="predicted"/>
<evidence type="ECO:0000259" key="6">
    <source>
        <dbReference type="PROSITE" id="PS50903"/>
    </source>
</evidence>
<dbReference type="InterPro" id="IPR003251">
    <property type="entry name" value="Rr_diiron-bd_dom"/>
</dbReference>
<dbReference type="InterPro" id="IPR052364">
    <property type="entry name" value="Rubrerythrin"/>
</dbReference>
<comment type="cofactor">
    <cofactor evidence="1">
        <name>Fe(3+)</name>
        <dbReference type="ChEBI" id="CHEBI:29034"/>
    </cofactor>
</comment>
<evidence type="ECO:0000313" key="9">
    <source>
        <dbReference type="Proteomes" id="UP000036923"/>
    </source>
</evidence>
<dbReference type="CDD" id="cd00729">
    <property type="entry name" value="rubredoxin_SM"/>
    <property type="match status" value="1"/>
</dbReference>
<dbReference type="PROSITE" id="PS50905">
    <property type="entry name" value="FERRITIN_LIKE"/>
    <property type="match status" value="1"/>
</dbReference>
<evidence type="ECO:0000256" key="2">
    <source>
        <dbReference type="ARBA" id="ARBA00022448"/>
    </source>
</evidence>
<dbReference type="PANTHER" id="PTHR43865">
    <property type="entry name" value="RUBRERYTHRIN-RELATED"/>
    <property type="match status" value="1"/>
</dbReference>
<dbReference type="GO" id="GO:0005506">
    <property type="term" value="F:iron ion binding"/>
    <property type="evidence" value="ECO:0007669"/>
    <property type="project" value="InterPro"/>
</dbReference>
<dbReference type="NCBIfam" id="NF045767">
    <property type="entry name" value="RuberyRbr"/>
    <property type="match status" value="1"/>
</dbReference>
<dbReference type="PANTHER" id="PTHR43865:SF1">
    <property type="entry name" value="RUBRERYTHRIN-RELATED"/>
    <property type="match status" value="1"/>
</dbReference>
<dbReference type="FunFam" id="2.20.28.10:FF:000018">
    <property type="entry name" value="Rubrerythrin"/>
    <property type="match status" value="1"/>
</dbReference>
<sequence length="197" mass="22048">MKSLKGTKTAENLLKAFAGESQARNRYTFYASVADKEGFKQIKNIFIETADNEKEHAKRFYKFLLEGLQGELPAMIEINASYPVAQGTTIENLKAAADGENEEWSDLYPAFAKVAQEEGFPEIAAAFKLIASVEKHHEERYKKLAENIANDAVFKKGEKIKWKCGNCGYIHEGAEAPEKCPACVHPKAYFEVLAEAY</sequence>